<dbReference type="Gene3D" id="1.10.10.10">
    <property type="entry name" value="Winged helix-like DNA-binding domain superfamily/Winged helix DNA-binding domain"/>
    <property type="match status" value="1"/>
</dbReference>
<dbReference type="PANTHER" id="PTHR11949:SF17">
    <property type="entry name" value="IRF TRYPTOPHAN PENTAD REPEAT DOMAIN-CONTAINING PROTEIN"/>
    <property type="match status" value="1"/>
</dbReference>
<dbReference type="Pfam" id="PF00605">
    <property type="entry name" value="IRF"/>
    <property type="match status" value="1"/>
</dbReference>
<dbReference type="InterPro" id="IPR036390">
    <property type="entry name" value="WH_DNA-bd_sf"/>
</dbReference>
<dbReference type="GO" id="GO:0000978">
    <property type="term" value="F:RNA polymerase II cis-regulatory region sequence-specific DNA binding"/>
    <property type="evidence" value="ECO:0007669"/>
    <property type="project" value="TreeGrafter"/>
</dbReference>
<dbReference type="GO" id="GO:0000981">
    <property type="term" value="F:DNA-binding transcription factor activity, RNA polymerase II-specific"/>
    <property type="evidence" value="ECO:0007669"/>
    <property type="project" value="TreeGrafter"/>
</dbReference>
<dbReference type="InterPro" id="IPR036388">
    <property type="entry name" value="WH-like_DNA-bd_sf"/>
</dbReference>
<dbReference type="AlphaFoldDB" id="A0A1I8I1F2"/>
<evidence type="ECO:0000256" key="1">
    <source>
        <dbReference type="SAM" id="MobiDB-lite"/>
    </source>
</evidence>
<dbReference type="GO" id="GO:0002376">
    <property type="term" value="P:immune system process"/>
    <property type="evidence" value="ECO:0007669"/>
    <property type="project" value="TreeGrafter"/>
</dbReference>
<keyword evidence="3" id="KW-1185">Reference proteome</keyword>
<feature type="region of interest" description="Disordered" evidence="1">
    <location>
        <begin position="223"/>
        <end position="245"/>
    </location>
</feature>
<dbReference type="GO" id="GO:0005634">
    <property type="term" value="C:nucleus"/>
    <property type="evidence" value="ECO:0007669"/>
    <property type="project" value="TreeGrafter"/>
</dbReference>
<accession>A0A1I8I1F2</accession>
<dbReference type="Pfam" id="PF14223">
    <property type="entry name" value="Retrotran_gag_2"/>
    <property type="match status" value="1"/>
</dbReference>
<protein>
    <submittedName>
        <fullName evidence="4">IRF tryptophan pentad repeat domain-containing protein</fullName>
    </submittedName>
</protein>
<evidence type="ECO:0000313" key="4">
    <source>
        <dbReference type="WBParaSite" id="maker-uti_cns_0009209-snap-gene-0.2-mRNA-1"/>
    </source>
</evidence>
<feature type="domain" description="IRF tryptophan pentad repeat" evidence="2">
    <location>
        <begin position="19"/>
        <end position="148"/>
    </location>
</feature>
<evidence type="ECO:0000313" key="3">
    <source>
        <dbReference type="Proteomes" id="UP000095280"/>
    </source>
</evidence>
<dbReference type="Proteomes" id="UP000095280">
    <property type="component" value="Unplaced"/>
</dbReference>
<organism evidence="3 4">
    <name type="scientific">Macrostomum lignano</name>
    <dbReference type="NCBI Taxonomy" id="282301"/>
    <lineage>
        <taxon>Eukaryota</taxon>
        <taxon>Metazoa</taxon>
        <taxon>Spiralia</taxon>
        <taxon>Lophotrochozoa</taxon>
        <taxon>Platyhelminthes</taxon>
        <taxon>Rhabditophora</taxon>
        <taxon>Macrostomorpha</taxon>
        <taxon>Macrostomida</taxon>
        <taxon>Macrostomidae</taxon>
        <taxon>Macrostomum</taxon>
    </lineage>
</organism>
<dbReference type="SMART" id="SM00348">
    <property type="entry name" value="IRF"/>
    <property type="match status" value="1"/>
</dbReference>
<feature type="region of interest" description="Disordered" evidence="1">
    <location>
        <begin position="543"/>
        <end position="579"/>
    </location>
</feature>
<feature type="region of interest" description="Disordered" evidence="1">
    <location>
        <begin position="155"/>
        <end position="175"/>
    </location>
</feature>
<proteinExistence type="predicted"/>
<reference evidence="4" key="1">
    <citation type="submission" date="2016-11" db="UniProtKB">
        <authorList>
            <consortium name="WormBaseParasite"/>
        </authorList>
    </citation>
    <scope>IDENTIFICATION</scope>
</reference>
<name>A0A1I8I1F2_9PLAT</name>
<dbReference type="InterPro" id="IPR001346">
    <property type="entry name" value="Interferon_reg_fact_DNA-bd_dom"/>
</dbReference>
<evidence type="ECO:0000259" key="2">
    <source>
        <dbReference type="PROSITE" id="PS51507"/>
    </source>
</evidence>
<dbReference type="PANTHER" id="PTHR11949">
    <property type="entry name" value="INTERFERON REGULATORY FACTOR"/>
    <property type="match status" value="1"/>
</dbReference>
<sequence>AQTLRCLSGAIKIMQYNKKQRIDKWLRRHLNLGDLHGLQWLINPQQRLFKVSWSHKSGQSWSCNIASRKDNVFLAYHQARLPDCLQAHSHLPDSGNNKKKQKLQKIPDYKRLKQNFRCALRGSRYIRYEPTLSQSRGCDAYRVYRLLLPNESGLEEADYNDKEEATLEQPDEADQQELQQLPCLDRDVDLDRILQSPASDSRDELLPLMSKELDELDILMTDDAETPDSQSPISSSLSSPPFDLDQPQFDAEDLLKLMFSSYGPSRGHCEYFDVLDHSGNLVVRAIWKLDRSMTDGTPVQEHIRCLKELTDKLASINAAVSDEDQVVILLSSLPDSYSHLVTALETRKEEELTLLTVQQALLNEEMKRTCSGPLGNMVLASAKFNATTAITAVQRSISNGLPTGTPTLAHSVMSGPSSFSKTLQAPSDDSSGCRTVRRAAVVAAEPLQAEFLAGEQDQTDGAPGPVLLQGLPDGPQGLPGDKDAASIVHGALSCATAGSQPGKSATIFLDLMESNSSNSWRLLAPLPTRQSFSVIWCQTGRRDRAGGGASGVEQSHPGVRRVNGERRHGADEGGYGAEF</sequence>
<feature type="compositionally biased region" description="Basic and acidic residues" evidence="1">
    <location>
        <begin position="562"/>
        <end position="571"/>
    </location>
</feature>
<dbReference type="PROSITE" id="PS51507">
    <property type="entry name" value="IRF_2"/>
    <property type="match status" value="1"/>
</dbReference>
<feature type="compositionally biased region" description="Low complexity" evidence="1">
    <location>
        <begin position="227"/>
        <end position="245"/>
    </location>
</feature>
<dbReference type="WBParaSite" id="maker-uti_cns_0009209-snap-gene-0.2-mRNA-1">
    <property type="protein sequence ID" value="maker-uti_cns_0009209-snap-gene-0.2-mRNA-1"/>
    <property type="gene ID" value="maker-uti_cns_0009209-snap-gene-0.2"/>
</dbReference>
<dbReference type="SUPFAM" id="SSF46785">
    <property type="entry name" value="Winged helix' DNA-binding domain"/>
    <property type="match status" value="1"/>
</dbReference>